<dbReference type="PANTHER" id="PTHR46623:SF6">
    <property type="entry name" value="ALPHA_BETA-HYDROLASES SUPERFAMILY PROTEIN"/>
    <property type="match status" value="1"/>
</dbReference>
<comment type="caution">
    <text evidence="3">The sequence shown here is derived from an EMBL/GenBank/DDBJ whole genome shotgun (WGS) entry which is preliminary data.</text>
</comment>
<sequence length="334" mass="34877">MERAVTVTAVLLALAVVLAGCGATQEPAGDGGTTTATTATGETTTVDGSTTATTTTTAPTTTTAESETSTATDGAEHVGCQPGELEKDGECTPVLSGSNADIFDATDLVAITTAETTVDGTPGYLARPAENGTYPAVVMIHEWWGLNDNIRHMADVLAGHGYVVFAVDLYDGEVTTNASRAGELAGQVRDNPEEAVAKMSRAVSGLRAMPYTTDAVASLGWCFGGGQSLQLSLSDADLNATVVYYGSLVTDAETLQRVDGPVLGVFGAEDTSIPVATVREFDRTLDEVGVDHEIHVYEGAPHAFANPSGERFHPEATRDAWAKTLRFLEESLRD</sequence>
<dbReference type="EC" id="3.1.-.-" evidence="3"/>
<dbReference type="InterPro" id="IPR002925">
    <property type="entry name" value="Dienelactn_hydro"/>
</dbReference>
<dbReference type="Gene3D" id="3.40.50.1820">
    <property type="entry name" value="alpha/beta hydrolase"/>
    <property type="match status" value="1"/>
</dbReference>
<dbReference type="Pfam" id="PF01738">
    <property type="entry name" value="DLH"/>
    <property type="match status" value="1"/>
</dbReference>
<dbReference type="SUPFAM" id="SSF53474">
    <property type="entry name" value="alpha/beta-Hydrolases"/>
    <property type="match status" value="1"/>
</dbReference>
<accession>A0ABD5PER1</accession>
<dbReference type="InterPro" id="IPR029058">
    <property type="entry name" value="AB_hydrolase_fold"/>
</dbReference>
<dbReference type="PANTHER" id="PTHR46623">
    <property type="entry name" value="CARBOXYMETHYLENEBUTENOLIDASE-RELATED"/>
    <property type="match status" value="1"/>
</dbReference>
<evidence type="ECO:0000256" key="1">
    <source>
        <dbReference type="SAM" id="MobiDB-lite"/>
    </source>
</evidence>
<gene>
    <name evidence="3" type="ORF">ACFO0N_14440</name>
</gene>
<name>A0ABD5PER1_9EURY</name>
<keyword evidence="3" id="KW-0378">Hydrolase</keyword>
<keyword evidence="4" id="KW-1185">Reference proteome</keyword>
<dbReference type="GO" id="GO:0016787">
    <property type="term" value="F:hydrolase activity"/>
    <property type="evidence" value="ECO:0007669"/>
    <property type="project" value="UniProtKB-KW"/>
</dbReference>
<feature type="domain" description="Dienelactone hydrolase" evidence="2">
    <location>
        <begin position="123"/>
        <end position="330"/>
    </location>
</feature>
<dbReference type="Proteomes" id="UP001595921">
    <property type="component" value="Unassembled WGS sequence"/>
</dbReference>
<evidence type="ECO:0000313" key="3">
    <source>
        <dbReference type="EMBL" id="MFC4359142.1"/>
    </source>
</evidence>
<reference evidence="3 4" key="1">
    <citation type="journal article" date="2019" name="Int. J. Syst. Evol. Microbiol.">
        <title>The Global Catalogue of Microorganisms (GCM) 10K type strain sequencing project: providing services to taxonomists for standard genome sequencing and annotation.</title>
        <authorList>
            <consortium name="The Broad Institute Genomics Platform"/>
            <consortium name="The Broad Institute Genome Sequencing Center for Infectious Disease"/>
            <person name="Wu L."/>
            <person name="Ma J."/>
        </authorList>
    </citation>
    <scope>NUCLEOTIDE SEQUENCE [LARGE SCALE GENOMIC DNA]</scope>
    <source>
        <strain evidence="3 4">CGMCC 1.12553</strain>
    </source>
</reference>
<dbReference type="EMBL" id="JBHSDS010000008">
    <property type="protein sequence ID" value="MFC4359142.1"/>
    <property type="molecule type" value="Genomic_DNA"/>
</dbReference>
<feature type="compositionally biased region" description="Low complexity" evidence="1">
    <location>
        <begin position="33"/>
        <end position="73"/>
    </location>
</feature>
<dbReference type="PROSITE" id="PS51257">
    <property type="entry name" value="PROKAR_LIPOPROTEIN"/>
    <property type="match status" value="1"/>
</dbReference>
<evidence type="ECO:0000259" key="2">
    <source>
        <dbReference type="Pfam" id="PF01738"/>
    </source>
</evidence>
<dbReference type="AlphaFoldDB" id="A0ABD5PER1"/>
<dbReference type="RefSeq" id="WP_267622978.1">
    <property type="nucleotide sequence ID" value="NZ_JAODIW010000006.1"/>
</dbReference>
<feature type="region of interest" description="Disordered" evidence="1">
    <location>
        <begin position="23"/>
        <end position="87"/>
    </location>
</feature>
<proteinExistence type="predicted"/>
<organism evidence="3 4">
    <name type="scientific">Halobium salinum</name>
    <dbReference type="NCBI Taxonomy" id="1364940"/>
    <lineage>
        <taxon>Archaea</taxon>
        <taxon>Methanobacteriati</taxon>
        <taxon>Methanobacteriota</taxon>
        <taxon>Stenosarchaea group</taxon>
        <taxon>Halobacteria</taxon>
        <taxon>Halobacteriales</taxon>
        <taxon>Haloferacaceae</taxon>
        <taxon>Halobium</taxon>
    </lineage>
</organism>
<dbReference type="InterPro" id="IPR051049">
    <property type="entry name" value="Dienelactone_hydrolase-like"/>
</dbReference>
<protein>
    <submittedName>
        <fullName evidence="3">Dienelactone hydrolase family protein</fullName>
        <ecNumber evidence="3">3.1.-.-</ecNumber>
    </submittedName>
</protein>
<evidence type="ECO:0000313" key="4">
    <source>
        <dbReference type="Proteomes" id="UP001595921"/>
    </source>
</evidence>